<evidence type="ECO:0000256" key="2">
    <source>
        <dbReference type="SAM" id="MobiDB-lite"/>
    </source>
</evidence>
<evidence type="ECO:0000259" key="5">
    <source>
        <dbReference type="Pfam" id="PF22936"/>
    </source>
</evidence>
<evidence type="ECO:0008006" key="8">
    <source>
        <dbReference type="Google" id="ProtNLM"/>
    </source>
</evidence>
<feature type="region of interest" description="Disordered" evidence="2">
    <location>
        <begin position="181"/>
        <end position="218"/>
    </location>
</feature>
<dbReference type="InterPro" id="IPR025984">
    <property type="entry name" value="DCTPP"/>
</dbReference>
<accession>A0AAP0BWB0</accession>
<protein>
    <recommendedName>
        <fullName evidence="8">Reverse transcriptase Ty1/copia-type domain-containing protein</fullName>
    </recommendedName>
</protein>
<feature type="domain" description="NTP pyrophosphohydrolase MazG-like" evidence="3">
    <location>
        <begin position="630"/>
        <end position="700"/>
    </location>
</feature>
<dbReference type="SUPFAM" id="SSF56672">
    <property type="entry name" value="DNA/RNA polymerases"/>
    <property type="match status" value="1"/>
</dbReference>
<dbReference type="Pfam" id="PF03819">
    <property type="entry name" value="MazG"/>
    <property type="match status" value="1"/>
</dbReference>
<evidence type="ECO:0000313" key="6">
    <source>
        <dbReference type="EMBL" id="KAK8950885.1"/>
    </source>
</evidence>
<sequence>MSPQVYRSYMLLDFAYEMWKRARDTYSQKGSSTQIYELTHRVLELKQGTMTVSAYYSEFERLYQELDYFNTFTVACTVDAQTLQKDKYHFRVHVFLMGLNMEFDVVRLYVLHCDPLPSLREAFNMLLSDENRRRSFGSSTDHSALTEISRGPLPVCNHCGKKGYIKNVCFRLYPHLAPSGRGSSALGRGGYRGGDRQTGDRTQYSAHSTEVQEDTSRGLSAMELEAFRRLSSAHTASSSPSEWIIDLGATDHMTGSASGFTSYTPLSGHDKVIAANGSLSSIAGKGTIVCSPDLSLSSILHGPSFPRNLLSISHLNTSLNCSITFFPDVCVFQDLDTKQMLGSGRNVDGLYLLDQSLAPSALSSSRSLTLHNIRRWHQRLGHPSALYLTKFLPPGKRTIGLRWIFSVKQNQDGVVERYKARLVAQGYTQTQGIEYQETFAPVATVNSIWVILSYAASRGWELQQFDVKNAFLHGDLEEKVYMTIPPGFIKEEFNGKGCHLQKSLYGLKQFPRALFGRFNKTMLQQGYAQGQADHTLFIKRRGAHVSILFVYVDDIIITRNDLEEIAHLKEQLGREFEIKDLGKLKYFLGIEVVRSRRGIFISQRKYTLDLLVETGMLGCQWILQLRLITRLTQILVGEVGELSEIFMWRGEVERGLASWKDSDKEHLGEELSDVLLYLIRLSDICGIDLGDAANKKIVKNSIKYPASKTL</sequence>
<dbReference type="GO" id="GO:0004190">
    <property type="term" value="F:aspartic-type endopeptidase activity"/>
    <property type="evidence" value="ECO:0007669"/>
    <property type="project" value="UniProtKB-KW"/>
</dbReference>
<dbReference type="AlphaFoldDB" id="A0AAP0BWB0"/>
<dbReference type="GO" id="GO:0047429">
    <property type="term" value="F:nucleoside triphosphate diphosphatase activity"/>
    <property type="evidence" value="ECO:0007669"/>
    <property type="project" value="InterPro"/>
</dbReference>
<dbReference type="InterPro" id="IPR004518">
    <property type="entry name" value="MazG-like_dom"/>
</dbReference>
<organism evidence="6 7">
    <name type="scientific">Platanthera zijinensis</name>
    <dbReference type="NCBI Taxonomy" id="2320716"/>
    <lineage>
        <taxon>Eukaryota</taxon>
        <taxon>Viridiplantae</taxon>
        <taxon>Streptophyta</taxon>
        <taxon>Embryophyta</taxon>
        <taxon>Tracheophyta</taxon>
        <taxon>Spermatophyta</taxon>
        <taxon>Magnoliopsida</taxon>
        <taxon>Liliopsida</taxon>
        <taxon>Asparagales</taxon>
        <taxon>Orchidaceae</taxon>
        <taxon>Orchidoideae</taxon>
        <taxon>Orchideae</taxon>
        <taxon>Orchidinae</taxon>
        <taxon>Platanthera</taxon>
    </lineage>
</organism>
<dbReference type="Proteomes" id="UP001418222">
    <property type="component" value="Unassembled WGS sequence"/>
</dbReference>
<dbReference type="PANTHER" id="PTHR14552:SF2">
    <property type="entry name" value="DCTP PYROPHOSPHATASE 1"/>
    <property type="match status" value="1"/>
</dbReference>
<dbReference type="InterPro" id="IPR013103">
    <property type="entry name" value="RVT_2"/>
</dbReference>
<gene>
    <name evidence="6" type="ORF">KSP39_PZI004349</name>
</gene>
<dbReference type="GO" id="GO:0009143">
    <property type="term" value="P:nucleoside triphosphate catabolic process"/>
    <property type="evidence" value="ECO:0007669"/>
    <property type="project" value="InterPro"/>
</dbReference>
<dbReference type="EMBL" id="JBBWWQ010000003">
    <property type="protein sequence ID" value="KAK8950885.1"/>
    <property type="molecule type" value="Genomic_DNA"/>
</dbReference>
<dbReference type="Pfam" id="PF22936">
    <property type="entry name" value="Pol_BBD"/>
    <property type="match status" value="1"/>
</dbReference>
<evidence type="ECO:0000259" key="3">
    <source>
        <dbReference type="Pfam" id="PF03819"/>
    </source>
</evidence>
<dbReference type="InterPro" id="IPR043502">
    <property type="entry name" value="DNA/RNA_pol_sf"/>
</dbReference>
<dbReference type="Pfam" id="PF07727">
    <property type="entry name" value="RVT_2"/>
    <property type="match status" value="1"/>
</dbReference>
<name>A0AAP0BWB0_9ASPA</name>
<keyword evidence="1" id="KW-0378">Hydrolase</keyword>
<proteinExistence type="predicted"/>
<keyword evidence="7" id="KW-1185">Reference proteome</keyword>
<evidence type="ECO:0000256" key="1">
    <source>
        <dbReference type="ARBA" id="ARBA00022750"/>
    </source>
</evidence>
<reference evidence="6 7" key="1">
    <citation type="journal article" date="2022" name="Nat. Plants">
        <title>Genomes of leafy and leafless Platanthera orchids illuminate the evolution of mycoheterotrophy.</title>
        <authorList>
            <person name="Li M.H."/>
            <person name="Liu K.W."/>
            <person name="Li Z."/>
            <person name="Lu H.C."/>
            <person name="Ye Q.L."/>
            <person name="Zhang D."/>
            <person name="Wang J.Y."/>
            <person name="Li Y.F."/>
            <person name="Zhong Z.M."/>
            <person name="Liu X."/>
            <person name="Yu X."/>
            <person name="Liu D.K."/>
            <person name="Tu X.D."/>
            <person name="Liu B."/>
            <person name="Hao Y."/>
            <person name="Liao X.Y."/>
            <person name="Jiang Y.T."/>
            <person name="Sun W.H."/>
            <person name="Chen J."/>
            <person name="Chen Y.Q."/>
            <person name="Ai Y."/>
            <person name="Zhai J.W."/>
            <person name="Wu S.S."/>
            <person name="Zhou Z."/>
            <person name="Hsiao Y.Y."/>
            <person name="Wu W.L."/>
            <person name="Chen Y.Y."/>
            <person name="Lin Y.F."/>
            <person name="Hsu J.L."/>
            <person name="Li C.Y."/>
            <person name="Wang Z.W."/>
            <person name="Zhao X."/>
            <person name="Zhong W.Y."/>
            <person name="Ma X.K."/>
            <person name="Ma L."/>
            <person name="Huang J."/>
            <person name="Chen G.Z."/>
            <person name="Huang M.Z."/>
            <person name="Huang L."/>
            <person name="Peng D.H."/>
            <person name="Luo Y.B."/>
            <person name="Zou S.Q."/>
            <person name="Chen S.P."/>
            <person name="Lan S."/>
            <person name="Tsai W.C."/>
            <person name="Van de Peer Y."/>
            <person name="Liu Z.J."/>
        </authorList>
    </citation>
    <scope>NUCLEOTIDE SEQUENCE [LARGE SCALE GENOMIC DNA]</scope>
    <source>
        <strain evidence="6">Lor287</strain>
    </source>
</reference>
<dbReference type="CDD" id="cd11537">
    <property type="entry name" value="NTP-PPase_RS21-C6_like"/>
    <property type="match status" value="1"/>
</dbReference>
<dbReference type="Gene3D" id="1.10.287.1080">
    <property type="entry name" value="MazG-like"/>
    <property type="match status" value="1"/>
</dbReference>
<evidence type="ECO:0000313" key="7">
    <source>
        <dbReference type="Proteomes" id="UP001418222"/>
    </source>
</evidence>
<feature type="domain" description="Retrovirus-related Pol polyprotein from transposon TNT 1-94-like beta-barrel" evidence="5">
    <location>
        <begin position="243"/>
        <end position="316"/>
    </location>
</feature>
<evidence type="ECO:0000259" key="4">
    <source>
        <dbReference type="Pfam" id="PF07727"/>
    </source>
</evidence>
<feature type="domain" description="Reverse transcriptase Ty1/copia-type" evidence="4">
    <location>
        <begin position="392"/>
        <end position="620"/>
    </location>
</feature>
<dbReference type="SUPFAM" id="SSF101386">
    <property type="entry name" value="all-alpha NTP pyrophosphatases"/>
    <property type="match status" value="1"/>
</dbReference>
<keyword evidence="1" id="KW-0064">Aspartyl protease</keyword>
<keyword evidence="1" id="KW-0645">Protease</keyword>
<dbReference type="InterPro" id="IPR054722">
    <property type="entry name" value="PolX-like_BBD"/>
</dbReference>
<comment type="caution">
    <text evidence="6">The sequence shown here is derived from an EMBL/GenBank/DDBJ whole genome shotgun (WGS) entry which is preliminary data.</text>
</comment>
<dbReference type="PANTHER" id="PTHR14552">
    <property type="match status" value="1"/>
</dbReference>